<dbReference type="GO" id="GO:0006269">
    <property type="term" value="P:DNA replication, synthesis of primer"/>
    <property type="evidence" value="ECO:0007669"/>
    <property type="project" value="UniProtKB-UniRule"/>
</dbReference>
<dbReference type="Proteomes" id="UP000184462">
    <property type="component" value="Unassembled WGS sequence"/>
</dbReference>
<evidence type="ECO:0000256" key="13">
    <source>
        <dbReference type="PIRNR" id="PIRNR002811"/>
    </source>
</evidence>
<keyword evidence="1 12" id="KW-0240">DNA-directed RNA polymerase</keyword>
<accession>A0A1M4X8P2</accession>
<dbReference type="Gene3D" id="3.40.1360.10">
    <property type="match status" value="1"/>
</dbReference>
<dbReference type="Gene3D" id="3.90.980.10">
    <property type="entry name" value="DNA primase, catalytic core, N-terminal domain"/>
    <property type="match status" value="1"/>
</dbReference>
<dbReference type="PROSITE" id="PS50880">
    <property type="entry name" value="TOPRIM"/>
    <property type="match status" value="1"/>
</dbReference>
<protein>
    <recommendedName>
        <fullName evidence="12 13">DNA primase</fullName>
        <ecNumber evidence="12">2.7.7.101</ecNumber>
    </recommendedName>
</protein>
<dbReference type="GO" id="GO:0008270">
    <property type="term" value="F:zinc ion binding"/>
    <property type="evidence" value="ECO:0007669"/>
    <property type="project" value="UniProtKB-KW"/>
</dbReference>
<dbReference type="InterPro" id="IPR030846">
    <property type="entry name" value="DnaG_bac"/>
</dbReference>
<keyword evidence="9" id="KW-0460">Magnesium</keyword>
<dbReference type="PANTHER" id="PTHR30313:SF2">
    <property type="entry name" value="DNA PRIMASE"/>
    <property type="match status" value="1"/>
</dbReference>
<evidence type="ECO:0000313" key="16">
    <source>
        <dbReference type="Proteomes" id="UP000184462"/>
    </source>
</evidence>
<dbReference type="SMART" id="SM00493">
    <property type="entry name" value="TOPRIM"/>
    <property type="match status" value="1"/>
</dbReference>
<evidence type="ECO:0000256" key="5">
    <source>
        <dbReference type="ARBA" id="ARBA00022705"/>
    </source>
</evidence>
<keyword evidence="5 12" id="KW-0235">DNA replication</keyword>
<comment type="function">
    <text evidence="12 13">RNA polymerase that catalyzes the synthesis of short RNA molecules used as primers for DNA polymerase during DNA replication.</text>
</comment>
<dbReference type="PANTHER" id="PTHR30313">
    <property type="entry name" value="DNA PRIMASE"/>
    <property type="match status" value="1"/>
</dbReference>
<reference evidence="15 16" key="1">
    <citation type="submission" date="2016-11" db="EMBL/GenBank/DDBJ databases">
        <authorList>
            <person name="Jaros S."/>
            <person name="Januszkiewicz K."/>
            <person name="Wedrychowicz H."/>
        </authorList>
    </citation>
    <scope>NUCLEOTIDE SEQUENCE [LARGE SCALE GENOMIC DNA]</scope>
    <source>
        <strain evidence="15 16">DSM 25661</strain>
    </source>
</reference>
<evidence type="ECO:0000256" key="12">
    <source>
        <dbReference type="HAMAP-Rule" id="MF_00974"/>
    </source>
</evidence>
<name>A0A1M4X8P2_9FLAO</name>
<organism evidence="15 16">
    <name type="scientific">Psychroflexus salarius</name>
    <dbReference type="NCBI Taxonomy" id="1155689"/>
    <lineage>
        <taxon>Bacteria</taxon>
        <taxon>Pseudomonadati</taxon>
        <taxon>Bacteroidota</taxon>
        <taxon>Flavobacteriia</taxon>
        <taxon>Flavobacteriales</taxon>
        <taxon>Flavobacteriaceae</taxon>
        <taxon>Psychroflexus</taxon>
    </lineage>
</organism>
<dbReference type="InterPro" id="IPR013264">
    <property type="entry name" value="DNAG_N"/>
</dbReference>
<dbReference type="FunFam" id="3.90.580.10:FF:000001">
    <property type="entry name" value="DNA primase"/>
    <property type="match status" value="1"/>
</dbReference>
<dbReference type="RefSeq" id="WP_073193395.1">
    <property type="nucleotide sequence ID" value="NZ_FQTW01000008.1"/>
</dbReference>
<dbReference type="NCBIfam" id="TIGR01391">
    <property type="entry name" value="dnaG"/>
    <property type="match status" value="1"/>
</dbReference>
<dbReference type="Pfam" id="PF10410">
    <property type="entry name" value="DnaB_bind"/>
    <property type="match status" value="1"/>
</dbReference>
<evidence type="ECO:0000313" key="15">
    <source>
        <dbReference type="EMBL" id="SHE89844.1"/>
    </source>
</evidence>
<comment type="caution">
    <text evidence="12">Lacks conserved residue(s) required for the propagation of feature annotation.</text>
</comment>
<keyword evidence="7" id="KW-0863">Zinc-finger</keyword>
<evidence type="ECO:0000256" key="3">
    <source>
        <dbReference type="ARBA" id="ARBA00022679"/>
    </source>
</evidence>
<proteinExistence type="inferred from homology"/>
<dbReference type="GO" id="GO:1990077">
    <property type="term" value="C:primosome complex"/>
    <property type="evidence" value="ECO:0007669"/>
    <property type="project" value="UniProtKB-KW"/>
</dbReference>
<evidence type="ECO:0000256" key="4">
    <source>
        <dbReference type="ARBA" id="ARBA00022695"/>
    </source>
</evidence>
<dbReference type="InterPro" id="IPR006295">
    <property type="entry name" value="DNA_primase_DnaG"/>
</dbReference>
<evidence type="ECO:0000256" key="1">
    <source>
        <dbReference type="ARBA" id="ARBA00022478"/>
    </source>
</evidence>
<sequence>MITKRTIEKVFDTARVEEVIGDFVNLKKSGSNFKGLSPFSEEKTPSFMVSPVKQIWKDFSSGKGGNAVSFIMEHEHYSYPEAIRYLAKKYNIEIEETEQTSEEKEKASERESMFLVSKFANQFFIDQLHHSTEGQTIGLSYFKERGFTTETIKKFDLGYSPDQWEALTKAAINKAYEKKYLEATGLTITKDQKSFDRFKGRVMFPIHSMSGRVLGFGGRILDNSKKAAKYLNSPESEIYHKSKILYGLYYGKKAIAQQDNCYLVEGYTDVIQLHQAGIENVVSSSGTALTDQQIRLINRLTKNITVLFDGDAAGLRASLRSVNMILAQDMNVKVCMFPEGEDPDSFAKANSTHVIEEYLETNAKDFITFKASLLIKEAENDPIKTAEVIRDIVESIAQVPDQIKRELYIRSCSKLMDVSEAVLFSSLDQILAKSSRDQRKKNKSQVPQLSKVEETTTTTKKINPKIELERIIIGLLLKYGDQEAEFEDFLIEIDEKGNEVLKPIIKTHKVYEKIYLDLQSDEIEFTDENFKLLYHSLIDGLSTQKEFNVSKFTSKLDQTIAEEATSILMNFERYELHNWESQNIFVKHRDKLEPAEVTETILNLRRILIHQKVDEMGELLKSGDHENPTEVLEETMEYKQLEVLIARKLNRII</sequence>
<dbReference type="CDD" id="cd03364">
    <property type="entry name" value="TOPRIM_DnaG_primases"/>
    <property type="match status" value="1"/>
</dbReference>
<dbReference type="InterPro" id="IPR002694">
    <property type="entry name" value="Znf_CHC2"/>
</dbReference>
<comment type="similarity">
    <text evidence="12 13">Belongs to the DnaG primase family.</text>
</comment>
<dbReference type="GO" id="GO:0005737">
    <property type="term" value="C:cytoplasm"/>
    <property type="evidence" value="ECO:0007669"/>
    <property type="project" value="TreeGrafter"/>
</dbReference>
<keyword evidence="10 12" id="KW-0238">DNA-binding</keyword>
<dbReference type="InterPro" id="IPR019475">
    <property type="entry name" value="DNA_primase_DnaB-bd"/>
</dbReference>
<keyword evidence="2 12" id="KW-0639">Primosome</keyword>
<keyword evidence="3 12" id="KW-0808">Transferase</keyword>
<dbReference type="SUPFAM" id="SSF56731">
    <property type="entry name" value="DNA primase core"/>
    <property type="match status" value="1"/>
</dbReference>
<evidence type="ECO:0000256" key="9">
    <source>
        <dbReference type="ARBA" id="ARBA00022842"/>
    </source>
</evidence>
<dbReference type="SUPFAM" id="SSF57783">
    <property type="entry name" value="Zinc beta-ribbon"/>
    <property type="match status" value="1"/>
</dbReference>
<comment type="cofactor">
    <cofactor evidence="13">
        <name>Zn(2+)</name>
        <dbReference type="ChEBI" id="CHEBI:29105"/>
    </cofactor>
    <text evidence="13">Binds 1 zinc ion per monomer.</text>
</comment>
<dbReference type="OrthoDB" id="9803773at2"/>
<dbReference type="GO" id="GO:0003677">
    <property type="term" value="F:DNA binding"/>
    <property type="evidence" value="ECO:0007669"/>
    <property type="project" value="UniProtKB-KW"/>
</dbReference>
<dbReference type="Pfam" id="PF01807">
    <property type="entry name" value="Zn_ribbon_DnaG"/>
    <property type="match status" value="1"/>
</dbReference>
<evidence type="ECO:0000256" key="8">
    <source>
        <dbReference type="ARBA" id="ARBA00022833"/>
    </source>
</evidence>
<dbReference type="PIRSF" id="PIRSF002811">
    <property type="entry name" value="DnaG"/>
    <property type="match status" value="1"/>
</dbReference>
<gene>
    <name evidence="12" type="primary">dnaG</name>
    <name evidence="15" type="ORF">SAMN05444278_10815</name>
</gene>
<keyword evidence="4 12" id="KW-0548">Nucleotidyltransferase</keyword>
<dbReference type="SMART" id="SM00400">
    <property type="entry name" value="ZnF_CHCC"/>
    <property type="match status" value="1"/>
</dbReference>
<feature type="domain" description="Toprim" evidence="14">
    <location>
        <begin position="259"/>
        <end position="342"/>
    </location>
</feature>
<dbReference type="GO" id="GO:0003899">
    <property type="term" value="F:DNA-directed RNA polymerase activity"/>
    <property type="evidence" value="ECO:0007669"/>
    <property type="project" value="UniProtKB-UniRule"/>
</dbReference>
<dbReference type="InterPro" id="IPR050219">
    <property type="entry name" value="DnaG_primase"/>
</dbReference>
<dbReference type="InterPro" id="IPR006171">
    <property type="entry name" value="TOPRIM_dom"/>
</dbReference>
<dbReference type="STRING" id="1155689.SAMN05444278_10815"/>
<dbReference type="EC" id="2.7.7.101" evidence="12"/>
<evidence type="ECO:0000256" key="6">
    <source>
        <dbReference type="ARBA" id="ARBA00022723"/>
    </source>
</evidence>
<evidence type="ECO:0000256" key="11">
    <source>
        <dbReference type="ARBA" id="ARBA00023163"/>
    </source>
</evidence>
<dbReference type="EMBL" id="FQTW01000008">
    <property type="protein sequence ID" value="SHE89844.1"/>
    <property type="molecule type" value="Genomic_DNA"/>
</dbReference>
<dbReference type="Pfam" id="PF08275">
    <property type="entry name" value="DNAG_N"/>
    <property type="match status" value="1"/>
</dbReference>
<keyword evidence="6 13" id="KW-0479">Metal-binding</keyword>
<comment type="subunit">
    <text evidence="12">Monomer. Interacts with DnaB.</text>
</comment>
<comment type="catalytic activity">
    <reaction evidence="12">
        <text>ssDNA + n NTP = ssDNA/pppN(pN)n-1 hybrid + (n-1) diphosphate.</text>
        <dbReference type="EC" id="2.7.7.101"/>
    </reaction>
</comment>
<evidence type="ECO:0000259" key="14">
    <source>
        <dbReference type="PROSITE" id="PS50880"/>
    </source>
</evidence>
<dbReference type="Gene3D" id="3.90.580.10">
    <property type="entry name" value="Zinc finger, CHC2-type domain"/>
    <property type="match status" value="1"/>
</dbReference>
<dbReference type="GO" id="GO:0000428">
    <property type="term" value="C:DNA-directed RNA polymerase complex"/>
    <property type="evidence" value="ECO:0007669"/>
    <property type="project" value="UniProtKB-KW"/>
</dbReference>
<keyword evidence="8 13" id="KW-0862">Zinc</keyword>
<evidence type="ECO:0000256" key="10">
    <source>
        <dbReference type="ARBA" id="ARBA00023125"/>
    </source>
</evidence>
<evidence type="ECO:0000256" key="7">
    <source>
        <dbReference type="ARBA" id="ARBA00022771"/>
    </source>
</evidence>
<dbReference type="InterPro" id="IPR034151">
    <property type="entry name" value="TOPRIM_DnaG_bac"/>
</dbReference>
<dbReference type="InterPro" id="IPR036977">
    <property type="entry name" value="DNA_primase_Znf_CHC2"/>
</dbReference>
<dbReference type="AlphaFoldDB" id="A0A1M4X8P2"/>
<keyword evidence="16" id="KW-1185">Reference proteome</keyword>
<evidence type="ECO:0000256" key="2">
    <source>
        <dbReference type="ARBA" id="ARBA00022515"/>
    </source>
</evidence>
<dbReference type="InterPro" id="IPR037068">
    <property type="entry name" value="DNA_primase_core_N_sf"/>
</dbReference>
<dbReference type="Pfam" id="PF13155">
    <property type="entry name" value="Toprim_2"/>
    <property type="match status" value="1"/>
</dbReference>
<dbReference type="HAMAP" id="MF_00974">
    <property type="entry name" value="DNA_primase_DnaG"/>
    <property type="match status" value="1"/>
</dbReference>
<keyword evidence="11 12" id="KW-0804">Transcription</keyword>